<evidence type="ECO:0000313" key="2">
    <source>
        <dbReference type="EMBL" id="RAM00160.1"/>
    </source>
</evidence>
<name>A0A328F934_9BACT</name>
<sequence length="318" mass="36290">MQFFISGSIGGGRLFSREYRDIRGEIRFCSLNNENLQCTEKIIYKDPTGLAPPNRLRLTGACVVDNSIYVTTFSQILRLDLNTGEFEQKHSFDRYNDLHGIAFNGYEFAVANTGLDLIHFLDDNFNLIRTLDVGALSGSSKIFSSDIDYRLIPSTKPHFVHPNHCFWFENSWWVTRFIQKDAICPETGEKWDFNLYGAPHDGIVTDDGVYFTTIQGTVILVKPNREMKTWNLRQLTGRTQIGWGRGIMIEKNKAYIGFTKIRKSVSSMAKQIAVKNGSVSNFSPRILELDLVSGCVTNEFIFSDNYFRCLTIFGLTNY</sequence>
<accession>A0A328F934</accession>
<dbReference type="Proteomes" id="UP000293902">
    <property type="component" value="Chromosome"/>
</dbReference>
<reference evidence="1 4" key="2">
    <citation type="submission" date="2019-02" db="EMBL/GenBank/DDBJ databases">
        <title>Complete genome sequence of Desulfobacter hydrogenophilus AcRS1.</title>
        <authorList>
            <person name="Marietou A."/>
            <person name="Lund M.B."/>
            <person name="Marshall I.P.G."/>
            <person name="Schreiber L."/>
            <person name="Jorgensen B."/>
        </authorList>
    </citation>
    <scope>NUCLEOTIDE SEQUENCE [LARGE SCALE GENOMIC DNA]</scope>
    <source>
        <strain evidence="1 4">AcRS1</strain>
    </source>
</reference>
<dbReference type="SUPFAM" id="SSF63825">
    <property type="entry name" value="YWTD domain"/>
    <property type="match status" value="1"/>
</dbReference>
<keyword evidence="4" id="KW-1185">Reference proteome</keyword>
<proteinExistence type="predicted"/>
<dbReference type="Proteomes" id="UP000248798">
    <property type="component" value="Unassembled WGS sequence"/>
</dbReference>
<dbReference type="AlphaFoldDB" id="A0A328F934"/>
<dbReference type="EMBL" id="QLNI01000061">
    <property type="protein sequence ID" value="RAM00160.1"/>
    <property type="molecule type" value="Genomic_DNA"/>
</dbReference>
<evidence type="ECO:0000313" key="4">
    <source>
        <dbReference type="Proteomes" id="UP000293902"/>
    </source>
</evidence>
<dbReference type="OrthoDB" id="5496517at2"/>
<organism evidence="2 3">
    <name type="scientific">Desulfobacter hydrogenophilus</name>
    <dbReference type="NCBI Taxonomy" id="2291"/>
    <lineage>
        <taxon>Bacteria</taxon>
        <taxon>Pseudomonadati</taxon>
        <taxon>Thermodesulfobacteriota</taxon>
        <taxon>Desulfobacteria</taxon>
        <taxon>Desulfobacterales</taxon>
        <taxon>Desulfobacteraceae</taxon>
        <taxon>Desulfobacter</taxon>
    </lineage>
</organism>
<evidence type="ECO:0000313" key="1">
    <source>
        <dbReference type="EMBL" id="QBH15073.1"/>
    </source>
</evidence>
<protein>
    <submittedName>
        <fullName evidence="2">Uncharacterized protein</fullName>
    </submittedName>
</protein>
<evidence type="ECO:0000313" key="3">
    <source>
        <dbReference type="Proteomes" id="UP000248798"/>
    </source>
</evidence>
<dbReference type="EMBL" id="CP036313">
    <property type="protein sequence ID" value="QBH15073.1"/>
    <property type="molecule type" value="Genomic_DNA"/>
</dbReference>
<gene>
    <name evidence="2" type="ORF">DO021_20585</name>
    <name evidence="1" type="ORF">EYB58_20395</name>
</gene>
<reference evidence="2 3" key="1">
    <citation type="submission" date="2018-06" db="EMBL/GenBank/DDBJ databases">
        <title>Complete Genome Sequence of Desulfobacter hydrogenophilus (DSM3380).</title>
        <authorList>
            <person name="Marietou A."/>
            <person name="Schreiber L."/>
            <person name="Marshall I."/>
            <person name="Jorgensen B."/>
        </authorList>
    </citation>
    <scope>NUCLEOTIDE SEQUENCE [LARGE SCALE GENOMIC DNA]</scope>
    <source>
        <strain evidence="2 3">DSM 3380</strain>
    </source>
</reference>
<dbReference type="RefSeq" id="WP_111960176.1">
    <property type="nucleotide sequence ID" value="NZ_CP036313.1"/>
</dbReference>